<dbReference type="InterPro" id="IPR029058">
    <property type="entry name" value="AB_hydrolase_fold"/>
</dbReference>
<dbReference type="OrthoDB" id="10249433at2759"/>
<dbReference type="Pfam" id="PF12146">
    <property type="entry name" value="Hydrolase_4"/>
    <property type="match status" value="1"/>
</dbReference>
<feature type="domain" description="Serine aminopeptidase S33" evidence="1">
    <location>
        <begin position="66"/>
        <end position="174"/>
    </location>
</feature>
<sequence>MKGISKIIIRPIREIYKPEVDLGPSSFILKGKVYKRNDFQIQNTRGLNLECSWFIPKFSDKENFPCIIYCHGNCGSRCDALEIAKALLPIGISVFTLDFSGSGLSEGEYVSLGYYESWDLKTVIQYIKSTGNASCIGLWGRSMGAASCILYASCDPEITFLILDSPFTSLKEVSEQLISSYKIIPRSLFHYVFTCLRETILQNAHFDILEVCPVKYIGKCQMPAIFLHATKDRLVNVTQSRELYDKYPGDKYLLELGGGHNSTRPALVLERVVEILIDILESPQPPQETLEDGMKTIRAVPPSFKTKVLSQNDIV</sequence>
<dbReference type="AlphaFoldDB" id="A0A1R2ARC6"/>
<name>A0A1R2ARC6_9CILI</name>
<reference evidence="2 3" key="1">
    <citation type="submission" date="2016-11" db="EMBL/GenBank/DDBJ databases">
        <title>The macronuclear genome of Stentor coeruleus: a giant cell with tiny introns.</title>
        <authorList>
            <person name="Slabodnick M."/>
            <person name="Ruby J.G."/>
            <person name="Reiff S.B."/>
            <person name="Swart E.C."/>
            <person name="Gosai S."/>
            <person name="Prabakaran S."/>
            <person name="Witkowska E."/>
            <person name="Larue G.E."/>
            <person name="Fisher S."/>
            <person name="Freeman R.M."/>
            <person name="Gunawardena J."/>
            <person name="Chu W."/>
            <person name="Stover N.A."/>
            <person name="Gregory B.D."/>
            <person name="Nowacki M."/>
            <person name="Derisi J."/>
            <person name="Roy S.W."/>
            <person name="Marshall W.F."/>
            <person name="Sood P."/>
        </authorList>
    </citation>
    <scope>NUCLEOTIDE SEQUENCE [LARGE SCALE GENOMIC DNA]</scope>
    <source>
        <strain evidence="2">WM001</strain>
    </source>
</reference>
<evidence type="ECO:0000313" key="2">
    <source>
        <dbReference type="EMBL" id="OMJ67081.1"/>
    </source>
</evidence>
<dbReference type="InterPro" id="IPR022742">
    <property type="entry name" value="Hydrolase_4"/>
</dbReference>
<dbReference type="Proteomes" id="UP000187209">
    <property type="component" value="Unassembled WGS sequence"/>
</dbReference>
<keyword evidence="3" id="KW-1185">Reference proteome</keyword>
<gene>
    <name evidence="2" type="ORF">SteCoe_35853</name>
</gene>
<dbReference type="EMBL" id="MPUH01001568">
    <property type="protein sequence ID" value="OMJ67081.1"/>
    <property type="molecule type" value="Genomic_DNA"/>
</dbReference>
<evidence type="ECO:0000313" key="3">
    <source>
        <dbReference type="Proteomes" id="UP000187209"/>
    </source>
</evidence>
<dbReference type="PANTHER" id="PTHR43358">
    <property type="entry name" value="ALPHA/BETA-HYDROLASE"/>
    <property type="match status" value="1"/>
</dbReference>
<proteinExistence type="predicted"/>
<comment type="caution">
    <text evidence="2">The sequence shown here is derived from an EMBL/GenBank/DDBJ whole genome shotgun (WGS) entry which is preliminary data.</text>
</comment>
<accession>A0A1R2ARC6</accession>
<protein>
    <recommendedName>
        <fullName evidence="1">Serine aminopeptidase S33 domain-containing protein</fullName>
    </recommendedName>
</protein>
<dbReference type="Gene3D" id="3.40.50.1820">
    <property type="entry name" value="alpha/beta hydrolase"/>
    <property type="match status" value="1"/>
</dbReference>
<organism evidence="2 3">
    <name type="scientific">Stentor coeruleus</name>
    <dbReference type="NCBI Taxonomy" id="5963"/>
    <lineage>
        <taxon>Eukaryota</taxon>
        <taxon>Sar</taxon>
        <taxon>Alveolata</taxon>
        <taxon>Ciliophora</taxon>
        <taxon>Postciliodesmatophora</taxon>
        <taxon>Heterotrichea</taxon>
        <taxon>Heterotrichida</taxon>
        <taxon>Stentoridae</taxon>
        <taxon>Stentor</taxon>
    </lineage>
</organism>
<dbReference type="InterPro" id="IPR052920">
    <property type="entry name" value="DNA-binding_regulatory"/>
</dbReference>
<dbReference type="SUPFAM" id="SSF53474">
    <property type="entry name" value="alpha/beta-Hydrolases"/>
    <property type="match status" value="1"/>
</dbReference>
<evidence type="ECO:0000259" key="1">
    <source>
        <dbReference type="Pfam" id="PF12146"/>
    </source>
</evidence>
<dbReference type="PANTHER" id="PTHR43358:SF4">
    <property type="entry name" value="ALPHA_BETA HYDROLASE FOLD-1 DOMAIN-CONTAINING PROTEIN"/>
    <property type="match status" value="1"/>
</dbReference>